<organism evidence="6">
    <name type="scientific">Tyrophagus putrescentiae</name>
    <name type="common">Mold mite</name>
    <name type="synonym">Acarus putrescentiae</name>
    <dbReference type="NCBI Taxonomy" id="59818"/>
    <lineage>
        <taxon>Eukaryota</taxon>
        <taxon>Metazoa</taxon>
        <taxon>Ecdysozoa</taxon>
        <taxon>Arthropoda</taxon>
        <taxon>Chelicerata</taxon>
        <taxon>Arachnida</taxon>
        <taxon>Acari</taxon>
        <taxon>Acariformes</taxon>
        <taxon>Sarcoptiformes</taxon>
        <taxon>Astigmata</taxon>
        <taxon>Acaroidea</taxon>
        <taxon>Acaridae</taxon>
        <taxon>Tyrophaginae</taxon>
        <taxon>Tyrophagus</taxon>
    </lineage>
</organism>
<dbReference type="EMBL" id="KX060612">
    <property type="protein sequence ID" value="AOD75396.1"/>
    <property type="molecule type" value="mRNA"/>
</dbReference>
<dbReference type="Allergome" id="11955">
    <property type="allergen name" value="Tyr p 35.0101"/>
</dbReference>
<dbReference type="Pfam" id="PF00171">
    <property type="entry name" value="Aldedh"/>
    <property type="match status" value="1"/>
</dbReference>
<comment type="similarity">
    <text evidence="1 4">Belongs to the aldehyde dehydrogenase family.</text>
</comment>
<accession>A0A1B2YLJ7</accession>
<evidence type="ECO:0000313" key="6">
    <source>
        <dbReference type="EMBL" id="AOD75396.1"/>
    </source>
</evidence>
<evidence type="ECO:0000256" key="1">
    <source>
        <dbReference type="ARBA" id="ARBA00009986"/>
    </source>
</evidence>
<dbReference type="InterPro" id="IPR016163">
    <property type="entry name" value="Ald_DH_C"/>
</dbReference>
<evidence type="ECO:0000256" key="3">
    <source>
        <dbReference type="PROSITE-ProRule" id="PRU10007"/>
    </source>
</evidence>
<dbReference type="FunFam" id="3.40.605.10:FF:000026">
    <property type="entry name" value="Aldehyde dehydrogenase, putative"/>
    <property type="match status" value="1"/>
</dbReference>
<evidence type="ECO:0000256" key="2">
    <source>
        <dbReference type="ARBA" id="ARBA00023002"/>
    </source>
</evidence>
<dbReference type="CDD" id="cd07141">
    <property type="entry name" value="ALDH_F1AB_F2_RALDH1"/>
    <property type="match status" value="1"/>
</dbReference>
<dbReference type="FunFam" id="3.40.309.10:FF:000001">
    <property type="entry name" value="Mitochondrial aldehyde dehydrogenase 2"/>
    <property type="match status" value="1"/>
</dbReference>
<dbReference type="PROSITE" id="PS00687">
    <property type="entry name" value="ALDEHYDE_DEHYDR_GLU"/>
    <property type="match status" value="1"/>
</dbReference>
<evidence type="ECO:0000256" key="4">
    <source>
        <dbReference type="RuleBase" id="RU003345"/>
    </source>
</evidence>
<dbReference type="InterPro" id="IPR016160">
    <property type="entry name" value="Ald_DH_CS_CYS"/>
</dbReference>
<keyword evidence="2 4" id="KW-0560">Oxidoreductase</keyword>
<feature type="domain" description="Aldehyde dehydrogenase" evidence="5">
    <location>
        <begin position="17"/>
        <end position="478"/>
    </location>
</feature>
<dbReference type="FunFam" id="3.40.605.10:FF:000050">
    <property type="entry name" value="Aldehyde dehydrogenase, mitochondrial"/>
    <property type="match status" value="1"/>
</dbReference>
<dbReference type="Allergome" id="11954">
    <property type="allergen name" value="Tyr p 35"/>
</dbReference>
<proteinExistence type="evidence at transcript level"/>
<evidence type="ECO:0000259" key="5">
    <source>
        <dbReference type="Pfam" id="PF00171"/>
    </source>
</evidence>
<dbReference type="InterPro" id="IPR016162">
    <property type="entry name" value="Ald_DH_N"/>
</dbReference>
<dbReference type="Gene3D" id="3.40.309.10">
    <property type="entry name" value="Aldehyde Dehydrogenase, Chain A, domain 2"/>
    <property type="match status" value="1"/>
</dbReference>
<feature type="active site" evidence="3">
    <location>
        <position position="255"/>
    </location>
</feature>
<dbReference type="PANTHER" id="PTHR11699">
    <property type="entry name" value="ALDEHYDE DEHYDROGENASE-RELATED"/>
    <property type="match status" value="1"/>
</dbReference>
<dbReference type="SUPFAM" id="SSF53720">
    <property type="entry name" value="ALDH-like"/>
    <property type="match status" value="1"/>
</dbReference>
<protein>
    <submittedName>
        <fullName evidence="6">Aldehyde dehydrogenase-like protein</fullName>
    </submittedName>
</protein>
<sequence>MSQVPIKFTQIFINNEWHNSVSGKTFPVINPATEEKIADVQEGDKADIDKAVTAAREAFKLGSTWRSMDASARGRLINKLADLIEIERQYLSELESLDNGKPLAEAEFDLDCTVATFRYYAGWADKIHGKTIPADGPVVSFTKIEPVGVCGQIIPWNYPALMLAWKWAPALAAGNTVILKPAEQTPLSALYIAKLAAEAGFPPGVINVVPGYGPTAGAALVAHPRVDKIAFTGSTEIGKLISKTASETLKRVTLELGGKSPLVVTESVDIPEAAQIAHDACFANMGQCCCAGTRTYVHESIYEEFVKHSAAIANKRVLGSPFDANVTQGPQIDAAQTAKILDLIESGKKQGARVVTGGQRSTRKGYFIEPTVFADVTDSMRIAQEEIFGPVQQILKYKSLDEVIDRCNSSAYGLAAGILTKDINQALKFSGAVQAGSVWVNCYDHTVVQTPFGGFKQSGHGRELGEEGLHGYCEVKTVTIKLAGGQ</sequence>
<dbReference type="PROSITE" id="PS00070">
    <property type="entry name" value="ALDEHYDE_DEHYDR_CYS"/>
    <property type="match status" value="1"/>
</dbReference>
<reference evidence="6" key="1">
    <citation type="submission" date="2016-04" db="EMBL/GenBank/DDBJ databases">
        <title>New allergens identification of a common storage mite, Tyrophagus putrescentiae by transcriptome and protein profile.</title>
        <authorList>
            <person name="Cui Y."/>
        </authorList>
    </citation>
    <scope>NUCLEOTIDE SEQUENCE</scope>
</reference>
<dbReference type="InterPro" id="IPR029510">
    <property type="entry name" value="Ald_DH_CS_GLU"/>
</dbReference>
<name>A0A1B2YLJ7_TYRPU</name>
<dbReference type="GO" id="GO:0016620">
    <property type="term" value="F:oxidoreductase activity, acting on the aldehyde or oxo group of donors, NAD or NADP as acceptor"/>
    <property type="evidence" value="ECO:0007669"/>
    <property type="project" value="InterPro"/>
</dbReference>
<dbReference type="AlphaFoldDB" id="A0A1B2YLJ7"/>
<dbReference type="Gene3D" id="3.40.605.10">
    <property type="entry name" value="Aldehyde Dehydrogenase, Chain A, domain 1"/>
    <property type="match status" value="1"/>
</dbReference>
<dbReference type="InterPro" id="IPR015590">
    <property type="entry name" value="Aldehyde_DH_dom"/>
</dbReference>
<dbReference type="InterPro" id="IPR016161">
    <property type="entry name" value="Ald_DH/histidinol_DH"/>
</dbReference>